<dbReference type="GO" id="GO:0006310">
    <property type="term" value="P:DNA recombination"/>
    <property type="evidence" value="ECO:0007669"/>
    <property type="project" value="UniProtKB-KW"/>
</dbReference>
<dbReference type="InterPro" id="IPR013762">
    <property type="entry name" value="Integrase-like_cat_sf"/>
</dbReference>
<dbReference type="GO" id="GO:0003677">
    <property type="term" value="F:DNA binding"/>
    <property type="evidence" value="ECO:0007669"/>
    <property type="project" value="InterPro"/>
</dbReference>
<feature type="domain" description="ZMYM2-like/QRICH1 C-terminal" evidence="6">
    <location>
        <begin position="268"/>
        <end position="416"/>
    </location>
</feature>
<organism evidence="7 8">
    <name type="scientific">Mytilus edulis</name>
    <name type="common">Blue mussel</name>
    <dbReference type="NCBI Taxonomy" id="6550"/>
    <lineage>
        <taxon>Eukaryota</taxon>
        <taxon>Metazoa</taxon>
        <taxon>Spiralia</taxon>
        <taxon>Lophotrochozoa</taxon>
        <taxon>Mollusca</taxon>
        <taxon>Bivalvia</taxon>
        <taxon>Autobranchia</taxon>
        <taxon>Pteriomorphia</taxon>
        <taxon>Mytilida</taxon>
        <taxon>Mytiloidea</taxon>
        <taxon>Mytilidae</taxon>
        <taxon>Mytilinae</taxon>
        <taxon>Mytilus</taxon>
    </lineage>
</organism>
<keyword evidence="2" id="KW-0597">Phosphoprotein</keyword>
<feature type="region of interest" description="Disordered" evidence="5">
    <location>
        <begin position="1"/>
        <end position="46"/>
    </location>
</feature>
<dbReference type="SUPFAM" id="SSF56349">
    <property type="entry name" value="DNA breaking-rejoining enzymes"/>
    <property type="match status" value="1"/>
</dbReference>
<comment type="caution">
    <text evidence="7">The sequence shown here is derived from an EMBL/GenBank/DDBJ whole genome shotgun (WGS) entry which is preliminary data.</text>
</comment>
<dbReference type="InterPro" id="IPR021893">
    <property type="entry name" value="ZMYM2-like_C"/>
</dbReference>
<dbReference type="PANTHER" id="PTHR46963:SF4">
    <property type="entry name" value="HYPOTHETICAL PROTEIN MGC115716"/>
    <property type="match status" value="1"/>
</dbReference>
<feature type="region of interest" description="Disordered" evidence="5">
    <location>
        <begin position="555"/>
        <end position="589"/>
    </location>
</feature>
<dbReference type="PANTHER" id="PTHR46963">
    <property type="entry name" value="SIMILAR TO RIKEN CDNA E130308A19"/>
    <property type="match status" value="1"/>
</dbReference>
<evidence type="ECO:0000259" key="6">
    <source>
        <dbReference type="Pfam" id="PF12012"/>
    </source>
</evidence>
<evidence type="ECO:0000256" key="4">
    <source>
        <dbReference type="ARBA" id="ARBA00023172"/>
    </source>
</evidence>
<name>A0A8S3VL07_MYTED</name>
<dbReference type="Pfam" id="PF12012">
    <property type="entry name" value="DUF3504"/>
    <property type="match status" value="1"/>
</dbReference>
<evidence type="ECO:0000313" key="7">
    <source>
        <dbReference type="EMBL" id="CAG2255575.1"/>
    </source>
</evidence>
<accession>A0A8S3VL07</accession>
<gene>
    <name evidence="7" type="ORF">MEDL_66982</name>
</gene>
<feature type="compositionally biased region" description="Basic and acidic residues" evidence="5">
    <location>
        <begin position="1"/>
        <end position="14"/>
    </location>
</feature>
<dbReference type="AlphaFoldDB" id="A0A8S3VL07"/>
<proteinExistence type="predicted"/>
<evidence type="ECO:0000256" key="5">
    <source>
        <dbReference type="SAM" id="MobiDB-lite"/>
    </source>
</evidence>
<sequence>MATDKNDAFEDQSNRHFLHQFGGNSAHESQSQTDDDAIWESEEDTNELLSEMDSPCCNYWDFSKPRSIERYKNLPVNIQSNQITQKQQDDNVHPEKEIEDIAAKNVNKKQATTTSTLTDHQRFRDVTDAELESFIKEQESKNTCRKTKSDLNIFQSYLKTKHNDTRKIDEIPPHELDRFLGFFFISATKERQTNGTMEYEPTSLKSIQQSISRYLKDSNYQCNIMTDDEFYKSRQTLSAKFKNLKSLGLGNKPNAADPLTDDDINKFYSKNVMGATSPRSLMNTIYINNNYHFGLRGVTEHYNLCWGDITLKVDTNGDEYLQYCRERQTKTRQGDNLSNLRKTGPIAMENKNDHSRCPVFAYKLYRQKRPETMKKDDSPFYIQATTFQDDNYGSKLLWYKAQRLGTKSISKIIKSMATEALPNNDKRLTGHSARKGSIQKQKDAGVQDTEIVQRTGHKNVNSLLSYSNTSLEQQKKTSLMLSTNNPKISNSKTHTITKPVETITQSQSAEVISNSNSNQSIYHGNFNFPNVHPAMSGLFTNATFHGGNFNFTFNNGTSSDQQPSNKNNLNKVNKRKRTCIIDSDSDSDN</sequence>
<dbReference type="InterPro" id="IPR042838">
    <property type="entry name" value="KIAA1958"/>
</dbReference>
<feature type="compositionally biased region" description="Polar residues" evidence="5">
    <location>
        <begin position="22"/>
        <end position="32"/>
    </location>
</feature>
<dbReference type="OrthoDB" id="5957988at2759"/>
<keyword evidence="4" id="KW-0233">DNA recombination</keyword>
<protein>
    <recommendedName>
        <fullName evidence="6">ZMYM2-like/QRICH1 C-terminal domain-containing protein</fullName>
    </recommendedName>
</protein>
<dbReference type="InterPro" id="IPR011010">
    <property type="entry name" value="DNA_brk_join_enz"/>
</dbReference>
<evidence type="ECO:0000313" key="8">
    <source>
        <dbReference type="Proteomes" id="UP000683360"/>
    </source>
</evidence>
<keyword evidence="3" id="KW-0832">Ubl conjugation</keyword>
<keyword evidence="8" id="KW-1185">Reference proteome</keyword>
<feature type="compositionally biased region" description="Acidic residues" evidence="5">
    <location>
        <begin position="33"/>
        <end position="46"/>
    </location>
</feature>
<dbReference type="Gene3D" id="1.10.443.10">
    <property type="entry name" value="Intergrase catalytic core"/>
    <property type="match status" value="1"/>
</dbReference>
<evidence type="ECO:0000256" key="3">
    <source>
        <dbReference type="ARBA" id="ARBA00022843"/>
    </source>
</evidence>
<dbReference type="EMBL" id="CAJPWZ010003276">
    <property type="protein sequence ID" value="CAG2255575.1"/>
    <property type="molecule type" value="Genomic_DNA"/>
</dbReference>
<evidence type="ECO:0000256" key="1">
    <source>
        <dbReference type="ARBA" id="ARBA00022499"/>
    </source>
</evidence>
<reference evidence="7" key="1">
    <citation type="submission" date="2021-03" db="EMBL/GenBank/DDBJ databases">
        <authorList>
            <person name="Bekaert M."/>
        </authorList>
    </citation>
    <scope>NUCLEOTIDE SEQUENCE</scope>
</reference>
<evidence type="ECO:0000256" key="2">
    <source>
        <dbReference type="ARBA" id="ARBA00022553"/>
    </source>
</evidence>
<keyword evidence="1" id="KW-1017">Isopeptide bond</keyword>
<dbReference type="GO" id="GO:0015074">
    <property type="term" value="P:DNA integration"/>
    <property type="evidence" value="ECO:0007669"/>
    <property type="project" value="InterPro"/>
</dbReference>
<feature type="region of interest" description="Disordered" evidence="5">
    <location>
        <begin position="423"/>
        <end position="446"/>
    </location>
</feature>
<dbReference type="Proteomes" id="UP000683360">
    <property type="component" value="Unassembled WGS sequence"/>
</dbReference>